<protein>
    <recommendedName>
        <fullName evidence="5">Lipoprotein</fullName>
    </recommendedName>
</protein>
<evidence type="ECO:0000313" key="4">
    <source>
        <dbReference type="Proteomes" id="UP000245073"/>
    </source>
</evidence>
<organism evidence="3 4">
    <name type="scientific">Caulobacter endophyticus</name>
    <dbReference type="NCBI Taxonomy" id="2172652"/>
    <lineage>
        <taxon>Bacteria</taxon>
        <taxon>Pseudomonadati</taxon>
        <taxon>Pseudomonadota</taxon>
        <taxon>Alphaproteobacteria</taxon>
        <taxon>Caulobacterales</taxon>
        <taxon>Caulobacteraceae</taxon>
        <taxon>Caulobacter</taxon>
    </lineage>
</organism>
<feature type="chain" id="PRO_5015438169" description="Lipoprotein" evidence="2">
    <location>
        <begin position="22"/>
        <end position="116"/>
    </location>
</feature>
<comment type="caution">
    <text evidence="3">The sequence shown here is derived from an EMBL/GenBank/DDBJ whole genome shotgun (WGS) entry which is preliminary data.</text>
</comment>
<dbReference type="PROSITE" id="PS51257">
    <property type="entry name" value="PROKAR_LIPOPROTEIN"/>
    <property type="match status" value="1"/>
</dbReference>
<feature type="region of interest" description="Disordered" evidence="1">
    <location>
        <begin position="94"/>
        <end position="116"/>
    </location>
</feature>
<dbReference type="Proteomes" id="UP000245073">
    <property type="component" value="Unassembled WGS sequence"/>
</dbReference>
<proteinExistence type="predicted"/>
<evidence type="ECO:0008006" key="5">
    <source>
        <dbReference type="Google" id="ProtNLM"/>
    </source>
</evidence>
<dbReference type="AlphaFoldDB" id="A0A2T9JSJ7"/>
<reference evidence="3 4" key="1">
    <citation type="submission" date="2018-04" db="EMBL/GenBank/DDBJ databases">
        <title>The genome sequence of Caulobacter sp. 744.</title>
        <authorList>
            <person name="Gao J."/>
            <person name="Sun J."/>
        </authorList>
    </citation>
    <scope>NUCLEOTIDE SEQUENCE [LARGE SCALE GENOMIC DNA]</scope>
    <source>
        <strain evidence="3 4">774</strain>
    </source>
</reference>
<dbReference type="OrthoDB" id="7188856at2"/>
<gene>
    <name evidence="3" type="ORF">DDF67_15235</name>
</gene>
<evidence type="ECO:0000313" key="3">
    <source>
        <dbReference type="EMBL" id="PVM86680.1"/>
    </source>
</evidence>
<name>A0A2T9JSJ7_9CAUL</name>
<keyword evidence="2" id="KW-0732">Signal</keyword>
<dbReference type="EMBL" id="QDKQ01000055">
    <property type="protein sequence ID" value="PVM86680.1"/>
    <property type="molecule type" value="Genomic_DNA"/>
</dbReference>
<evidence type="ECO:0000256" key="1">
    <source>
        <dbReference type="SAM" id="MobiDB-lite"/>
    </source>
</evidence>
<keyword evidence="4" id="KW-1185">Reference proteome</keyword>
<evidence type="ECO:0000256" key="2">
    <source>
        <dbReference type="SAM" id="SignalP"/>
    </source>
</evidence>
<feature type="signal peptide" evidence="2">
    <location>
        <begin position="1"/>
        <end position="21"/>
    </location>
</feature>
<accession>A0A2T9JSJ7</accession>
<dbReference type="RefSeq" id="WP_109101717.1">
    <property type="nucleotide sequence ID" value="NZ_QDKQ01000055.1"/>
</dbReference>
<sequence length="116" mass="12143">MRTILTILAVLAIGGCSRVEADTPAAQREAVTRACIDGDLADFGLKLDRVGCSCASNVLQAQLSPKAMTALEDYARGRHDGFDAARAGLSGDEKLMLDPKRPAGAPDLRKAAADCL</sequence>